<keyword evidence="3" id="KW-0418">Kinase</keyword>
<evidence type="ECO:0000256" key="6">
    <source>
        <dbReference type="SAM" id="MobiDB-lite"/>
    </source>
</evidence>
<dbReference type="Pfam" id="PF00069">
    <property type="entry name" value="Pkinase"/>
    <property type="match status" value="1"/>
</dbReference>
<dbReference type="SUPFAM" id="SSF50998">
    <property type="entry name" value="Quinoprotein alcohol dehydrogenase-like"/>
    <property type="match status" value="1"/>
</dbReference>
<reference evidence="9 10" key="1">
    <citation type="submission" date="2018-06" db="EMBL/GenBank/DDBJ databases">
        <title>Streptomyces reniochalinae sp. nov. and Streptomyces diacarnus sp. nov. from marine sponges.</title>
        <authorList>
            <person name="Li L."/>
        </authorList>
    </citation>
    <scope>NUCLEOTIDE SEQUENCE [LARGE SCALE GENOMIC DNA]</scope>
    <source>
        <strain evidence="9 10">LHW51701</strain>
    </source>
</reference>
<feature type="region of interest" description="Disordered" evidence="6">
    <location>
        <begin position="427"/>
        <end position="447"/>
    </location>
</feature>
<dbReference type="RefSeq" id="WP_114021010.1">
    <property type="nucleotide sequence ID" value="NZ_QOIN01000034.1"/>
</dbReference>
<feature type="compositionally biased region" description="Basic and acidic residues" evidence="6">
    <location>
        <begin position="391"/>
        <end position="401"/>
    </location>
</feature>
<dbReference type="InterPro" id="IPR011009">
    <property type="entry name" value="Kinase-like_dom_sf"/>
</dbReference>
<feature type="compositionally biased region" description="Basic and acidic residues" evidence="6">
    <location>
        <begin position="300"/>
        <end position="309"/>
    </location>
</feature>
<feature type="region of interest" description="Disordered" evidence="6">
    <location>
        <begin position="465"/>
        <end position="489"/>
    </location>
</feature>
<dbReference type="AlphaFoldDB" id="A0A367F8U2"/>
<gene>
    <name evidence="9" type="ORF">DTL70_07175</name>
</gene>
<dbReference type="PROSITE" id="PS00107">
    <property type="entry name" value="PROTEIN_KINASE_ATP"/>
    <property type="match status" value="1"/>
</dbReference>
<evidence type="ECO:0000256" key="2">
    <source>
        <dbReference type="ARBA" id="ARBA00022741"/>
    </source>
</evidence>
<comment type="caution">
    <text evidence="9">The sequence shown here is derived from an EMBL/GenBank/DDBJ whole genome shotgun (WGS) entry which is preliminary data.</text>
</comment>
<dbReference type="Pfam" id="PF13360">
    <property type="entry name" value="PQQ_2"/>
    <property type="match status" value="2"/>
</dbReference>
<evidence type="ECO:0000313" key="10">
    <source>
        <dbReference type="Proteomes" id="UP000252914"/>
    </source>
</evidence>
<dbReference type="InterPro" id="IPR015943">
    <property type="entry name" value="WD40/YVTN_repeat-like_dom_sf"/>
</dbReference>
<feature type="region of interest" description="Disordered" evidence="6">
    <location>
        <begin position="277"/>
        <end position="343"/>
    </location>
</feature>
<dbReference type="Gene3D" id="1.10.510.10">
    <property type="entry name" value="Transferase(Phosphotransferase) domain 1"/>
    <property type="match status" value="1"/>
</dbReference>
<evidence type="ECO:0000259" key="8">
    <source>
        <dbReference type="PROSITE" id="PS50011"/>
    </source>
</evidence>
<keyword evidence="1" id="KW-0808">Transferase</keyword>
<feature type="transmembrane region" description="Helical" evidence="7">
    <location>
        <begin position="350"/>
        <end position="372"/>
    </location>
</feature>
<dbReference type="InterPro" id="IPR002372">
    <property type="entry name" value="PQQ_rpt_dom"/>
</dbReference>
<evidence type="ECO:0000256" key="3">
    <source>
        <dbReference type="ARBA" id="ARBA00022777"/>
    </source>
</evidence>
<evidence type="ECO:0000256" key="1">
    <source>
        <dbReference type="ARBA" id="ARBA00022679"/>
    </source>
</evidence>
<feature type="domain" description="Protein kinase" evidence="8">
    <location>
        <begin position="25"/>
        <end position="281"/>
    </location>
</feature>
<dbReference type="InterPro" id="IPR000719">
    <property type="entry name" value="Prot_kinase_dom"/>
</dbReference>
<dbReference type="InterPro" id="IPR008271">
    <property type="entry name" value="Ser/Thr_kinase_AS"/>
</dbReference>
<keyword evidence="10" id="KW-1185">Reference proteome</keyword>
<dbReference type="SMART" id="SM00220">
    <property type="entry name" value="S_TKc"/>
    <property type="match status" value="1"/>
</dbReference>
<dbReference type="InterPro" id="IPR017441">
    <property type="entry name" value="Protein_kinase_ATP_BS"/>
</dbReference>
<evidence type="ECO:0000256" key="5">
    <source>
        <dbReference type="PROSITE-ProRule" id="PRU10141"/>
    </source>
</evidence>
<dbReference type="Proteomes" id="UP000252914">
    <property type="component" value="Unassembled WGS sequence"/>
</dbReference>
<keyword evidence="4 5" id="KW-0067">ATP-binding</keyword>
<dbReference type="PANTHER" id="PTHR43289:SF34">
    <property type="entry name" value="SERINE_THREONINE-PROTEIN KINASE YBDM-RELATED"/>
    <property type="match status" value="1"/>
</dbReference>
<dbReference type="CDD" id="cd14014">
    <property type="entry name" value="STKc_PknB_like"/>
    <property type="match status" value="1"/>
</dbReference>
<dbReference type="PANTHER" id="PTHR43289">
    <property type="entry name" value="MITOGEN-ACTIVATED PROTEIN KINASE KINASE KINASE 20-RELATED"/>
    <property type="match status" value="1"/>
</dbReference>
<dbReference type="Gene3D" id="3.30.200.20">
    <property type="entry name" value="Phosphorylase Kinase, domain 1"/>
    <property type="match status" value="1"/>
</dbReference>
<feature type="binding site" evidence="5">
    <location>
        <position position="54"/>
    </location>
    <ligand>
        <name>ATP</name>
        <dbReference type="ChEBI" id="CHEBI:30616"/>
    </ligand>
</feature>
<dbReference type="Gene3D" id="2.130.10.10">
    <property type="entry name" value="YVTN repeat-like/Quinoprotein amine dehydrogenase"/>
    <property type="match status" value="2"/>
</dbReference>
<keyword evidence="7" id="KW-1133">Transmembrane helix</keyword>
<dbReference type="GO" id="GO:0004674">
    <property type="term" value="F:protein serine/threonine kinase activity"/>
    <property type="evidence" value="ECO:0007669"/>
    <property type="project" value="TreeGrafter"/>
</dbReference>
<dbReference type="SUPFAM" id="SSF56112">
    <property type="entry name" value="Protein kinase-like (PK-like)"/>
    <property type="match status" value="1"/>
</dbReference>
<dbReference type="PROSITE" id="PS50011">
    <property type="entry name" value="PROTEIN_KINASE_DOM"/>
    <property type="match status" value="1"/>
</dbReference>
<sequence length="816" mass="84322">MSGPEHPSGRPEEPGADGPVRVGPYRLMRLLGAGGMGEVHLARSEADGRHVALKLVHPEYAADPQFRARFRQEVDAAGKVLSFFTVPLLDAGPEDPTPWLATQYVPGPSLAQAVRSDGPLATSRLCTLAAALGEALVVIHAAGLVHRDLKPSNVLLADDGPRVIDFGIARAADATGLTGTGMVIGTLGYASPEQLVDEGTLGPASDVYSLGAVLLHAATGRPPFGDVPAAALAYRTVHETPDTTGVPAALLPLVLSCLDHDPARRPTPSQVIAAARTAQSLTPPPDADADAGAAPGKRAGPGDDAEHGVGDSGETTSYPLRPPPPAPVTPTPTAPDHPARPPRWPAARRTVLLALAGAAVLALLVGAGFVLLPGDGDRPGPDDGPSASAEPGKDTPRRAAPDPEGPAADTHADVTAAGRRARVWHTPVTGLPAEKPGASSEGAGKNKDKTTLVGAWLTEHAAARTDRRGTRGFDPGSGRPLWTVEPPRGTDTVCATSLGRSATADGIGAVRYGTSADEDDCTVVSAVDTRTGELLWHHETGPGVTRTPTLGMSGGSLVTAGEDGLLGLDPRTGKERWHRTDRIDGCRFTDALTGPRTVLLLEICGNAPSPDTAVELDSATGEERWRLTLPRNVTHALPVTAEPASVSLGRGGDGSKDALLVLDRTGRHHHEIPKENPFGTLSFAGDEHADRPTVAAHGDTLVLTAESSGAALDDTLVAVDAAGGKVRWHERFAARGPVIVGLDDDSVTALGAYPDPGKPVRLVEYALDDGAVRGDGTLPAAFGAPSDRRAIADDRRVVQFVGRRQDAAAGYAPEES</sequence>
<dbReference type="InterPro" id="IPR011047">
    <property type="entry name" value="Quinoprotein_ADH-like_sf"/>
</dbReference>
<evidence type="ECO:0000313" key="9">
    <source>
        <dbReference type="EMBL" id="RCG26359.1"/>
    </source>
</evidence>
<feature type="compositionally biased region" description="Pro residues" evidence="6">
    <location>
        <begin position="320"/>
        <end position="335"/>
    </location>
</feature>
<name>A0A367F8U2_9ACTN</name>
<proteinExistence type="predicted"/>
<evidence type="ECO:0000256" key="7">
    <source>
        <dbReference type="SAM" id="Phobius"/>
    </source>
</evidence>
<dbReference type="EMBL" id="QOIN01000034">
    <property type="protein sequence ID" value="RCG26359.1"/>
    <property type="molecule type" value="Genomic_DNA"/>
</dbReference>
<dbReference type="SMART" id="SM00564">
    <property type="entry name" value="PQQ"/>
    <property type="match status" value="3"/>
</dbReference>
<keyword evidence="2 5" id="KW-0547">Nucleotide-binding</keyword>
<protein>
    <recommendedName>
        <fullName evidence="8">Protein kinase domain-containing protein</fullName>
    </recommendedName>
</protein>
<dbReference type="PROSITE" id="PS00108">
    <property type="entry name" value="PROTEIN_KINASE_ST"/>
    <property type="match status" value="1"/>
</dbReference>
<accession>A0A367F8U2</accession>
<feature type="region of interest" description="Disordered" evidence="6">
    <location>
        <begin position="1"/>
        <end position="21"/>
    </location>
</feature>
<evidence type="ECO:0000256" key="4">
    <source>
        <dbReference type="ARBA" id="ARBA00022840"/>
    </source>
</evidence>
<organism evidence="9 10">
    <name type="scientific">Streptomyces diacarni</name>
    <dbReference type="NCBI Taxonomy" id="2800381"/>
    <lineage>
        <taxon>Bacteria</taxon>
        <taxon>Bacillati</taxon>
        <taxon>Actinomycetota</taxon>
        <taxon>Actinomycetes</taxon>
        <taxon>Kitasatosporales</taxon>
        <taxon>Streptomycetaceae</taxon>
        <taxon>Streptomyces</taxon>
    </lineage>
</organism>
<keyword evidence="7" id="KW-0812">Transmembrane</keyword>
<dbReference type="GO" id="GO:0005524">
    <property type="term" value="F:ATP binding"/>
    <property type="evidence" value="ECO:0007669"/>
    <property type="project" value="UniProtKB-UniRule"/>
</dbReference>
<keyword evidence="7" id="KW-0472">Membrane</keyword>
<feature type="region of interest" description="Disordered" evidence="6">
    <location>
        <begin position="375"/>
        <end position="411"/>
    </location>
</feature>
<dbReference type="InterPro" id="IPR018391">
    <property type="entry name" value="PQQ_b-propeller_rpt"/>
</dbReference>